<dbReference type="InterPro" id="IPR001322">
    <property type="entry name" value="Lamin_tail_dom"/>
</dbReference>
<feature type="chain" id="PRO_5009242722" description="LTD domain-containing protein" evidence="1">
    <location>
        <begin position="49"/>
        <end position="910"/>
    </location>
</feature>
<evidence type="ECO:0000256" key="1">
    <source>
        <dbReference type="SAM" id="SignalP"/>
    </source>
</evidence>
<evidence type="ECO:0000259" key="2">
    <source>
        <dbReference type="PROSITE" id="PS51841"/>
    </source>
</evidence>
<dbReference type="STRING" id="370764.SAMN04489810_0529"/>
<dbReference type="InterPro" id="IPR006311">
    <property type="entry name" value="TAT_signal"/>
</dbReference>
<accession>A0A1G7V072</accession>
<evidence type="ECO:0000313" key="4">
    <source>
        <dbReference type="Proteomes" id="UP000199009"/>
    </source>
</evidence>
<gene>
    <name evidence="3" type="ORF">SAMN04489810_0529</name>
</gene>
<dbReference type="InterPro" id="IPR036691">
    <property type="entry name" value="Endo/exonu/phosph_ase_sf"/>
</dbReference>
<dbReference type="AlphaFoldDB" id="A0A1G7V072"/>
<evidence type="ECO:0000313" key="3">
    <source>
        <dbReference type="EMBL" id="SDG52360.1"/>
    </source>
</evidence>
<dbReference type="CDD" id="cd10283">
    <property type="entry name" value="MnuA_DNase1-like"/>
    <property type="match status" value="1"/>
</dbReference>
<dbReference type="PANTHER" id="PTHR42834:SF1">
    <property type="entry name" value="ENDONUCLEASE_EXONUCLEASE_PHOSPHATASE FAMILY PROTEIN (AFU_ORTHOLOGUE AFUA_3G09210)"/>
    <property type="match status" value="1"/>
</dbReference>
<organism evidence="3 4">
    <name type="scientific">Microbacterium pygmaeum</name>
    <dbReference type="NCBI Taxonomy" id="370764"/>
    <lineage>
        <taxon>Bacteria</taxon>
        <taxon>Bacillati</taxon>
        <taxon>Actinomycetota</taxon>
        <taxon>Actinomycetes</taxon>
        <taxon>Micrococcales</taxon>
        <taxon>Microbacteriaceae</taxon>
        <taxon>Microbacterium</taxon>
    </lineage>
</organism>
<proteinExistence type="predicted"/>
<dbReference type="Proteomes" id="UP000199009">
    <property type="component" value="Chromosome I"/>
</dbReference>
<dbReference type="NCBIfam" id="NF033681">
    <property type="entry name" value="ExeM_NucH_DNase"/>
    <property type="match status" value="1"/>
</dbReference>
<dbReference type="SUPFAM" id="SSF56219">
    <property type="entry name" value="DNase I-like"/>
    <property type="match status" value="1"/>
</dbReference>
<keyword evidence="4" id="KW-1185">Reference proteome</keyword>
<dbReference type="InterPro" id="IPR047971">
    <property type="entry name" value="ExeM-like"/>
</dbReference>
<dbReference type="PROSITE" id="PS51841">
    <property type="entry name" value="LTD"/>
    <property type="match status" value="1"/>
</dbReference>
<dbReference type="CDD" id="cd04486">
    <property type="entry name" value="YhcR_OBF_like"/>
    <property type="match status" value="1"/>
</dbReference>
<keyword evidence="1" id="KW-0732">Signal</keyword>
<name>A0A1G7V072_9MICO</name>
<sequence length="910" mass="94006">MSQDPHSLARIVRIPTKSESSVRRLTAVSALAAAALLLAGLTAPAASAAEGDLLFSEVIEGSSNNKAIEIYNPTTAPVDLAAAQYSVVMYFNGNAAAGTTVALTGTVAAGDVHVLALASANEAILAAADQTSAGSWFNGDDTLVLTKAGSPVDVFGQLGVDPGTEWGTGLTSTQDNTVRRKVDVCIGDPNGADAFDVAAQWDGFAVDTIDGLGAHAAVCALEPPVDPPVDPPAEADCDVEPVSIGSVQGSGATTPVPGASVLVEGTVVGDFQTGGFDGYYVQDDGDGDPATSDAVFVSAPGGTDVSAGDQVSVAGTVGEAFGMTQLTPTGVEVCASGTELPEATPVTLPIAPEQYEALEGMYVTLPQQLSIGETFDFARYGTITLTAGRQYQPTGLHDAGSPEAIALAAKNAAETITVDDGRSAQNPDPAIHPDGSTFTLENTFRSGDLVTGTTGVLDYRFDTWAIQPTQGAEVAVGNPRTPAPEVDGDLKVASFNVLNYFTTLTGPDARGANDPEEFQRQEEKIVTALTEIDADVFGLIEIENNGTAVAALTTALNTRLGADVYDYVETGVIGTDVITTALLYKPASVTPAGAFQLMDQSKDARWLDDFNRPGLTQSFTDAAGATFTVVVNHLKSKGSDCNAVGDPVDPNGQGNCNGVRTQAASALADWLATDPTGQGAGRELVLGDLNSYSQEDPMQALYAAGYTDVTDPASYTYVFDGQLGSLDHALAGPGIVGEVTDAAVWNVNADEPSILDYDTTFKLPAQDALYAPDAYRSSDHDPVVVGLDLIPPDTTAPTLRVEADPAYILLPLGQTRTVKVDVQAADDSGEVTVTLVSATATGAPRASVQTISDTRFTVRAVNNALYTFTYTATDAAGNSTTVSDTVGVGPKRFLDYLCESDGRIAGSICR</sequence>
<dbReference type="PANTHER" id="PTHR42834">
    <property type="entry name" value="ENDONUCLEASE/EXONUCLEASE/PHOSPHATASE FAMILY PROTEIN (AFU_ORTHOLOGUE AFUA_3G09210)"/>
    <property type="match status" value="1"/>
</dbReference>
<dbReference type="Pfam" id="PF00932">
    <property type="entry name" value="LTD"/>
    <property type="match status" value="1"/>
</dbReference>
<dbReference type="PROSITE" id="PS51318">
    <property type="entry name" value="TAT"/>
    <property type="match status" value="1"/>
</dbReference>
<feature type="signal peptide" evidence="1">
    <location>
        <begin position="1"/>
        <end position="48"/>
    </location>
</feature>
<dbReference type="OrthoDB" id="1016457at2"/>
<dbReference type="Gene3D" id="3.60.10.10">
    <property type="entry name" value="Endonuclease/exonuclease/phosphatase"/>
    <property type="match status" value="1"/>
</dbReference>
<protein>
    <recommendedName>
        <fullName evidence="2">LTD domain-containing protein</fullName>
    </recommendedName>
</protein>
<dbReference type="EMBL" id="LT629692">
    <property type="protein sequence ID" value="SDG52360.1"/>
    <property type="molecule type" value="Genomic_DNA"/>
</dbReference>
<reference evidence="3 4" key="1">
    <citation type="submission" date="2016-10" db="EMBL/GenBank/DDBJ databases">
        <authorList>
            <person name="de Groot N.N."/>
        </authorList>
    </citation>
    <scope>NUCLEOTIDE SEQUENCE [LARGE SCALE GENOMIC DNA]</scope>
    <source>
        <strain evidence="3 4">DSM 23142</strain>
    </source>
</reference>
<feature type="domain" description="LTD" evidence="2">
    <location>
        <begin position="41"/>
        <end position="210"/>
    </location>
</feature>